<dbReference type="GO" id="GO:0015074">
    <property type="term" value="P:DNA integration"/>
    <property type="evidence" value="ECO:0007669"/>
    <property type="project" value="InterPro"/>
</dbReference>
<name>A0AAE9Z783_9GAMM</name>
<dbReference type="InterPro" id="IPR012337">
    <property type="entry name" value="RNaseH-like_sf"/>
</dbReference>
<dbReference type="InterPro" id="IPR036397">
    <property type="entry name" value="RNaseH_sf"/>
</dbReference>
<dbReference type="InterPro" id="IPR001584">
    <property type="entry name" value="Integrase_cat-core"/>
</dbReference>
<dbReference type="RefSeq" id="WP_044840700.1">
    <property type="nucleotide sequence ID" value="NZ_CP059733.1"/>
</dbReference>
<dbReference type="KEGG" id="tvd:SG34_010440"/>
<accession>A0AAE9Z783</accession>
<dbReference type="PROSITE" id="PS50994">
    <property type="entry name" value="INTEGRASE"/>
    <property type="match status" value="1"/>
</dbReference>
<evidence type="ECO:0000259" key="1">
    <source>
        <dbReference type="PROSITE" id="PS50994"/>
    </source>
</evidence>
<gene>
    <name evidence="2" type="ORF">SG34_010440</name>
</gene>
<dbReference type="PANTHER" id="PTHR35004">
    <property type="entry name" value="TRANSPOSASE RV3428C-RELATED"/>
    <property type="match status" value="1"/>
</dbReference>
<dbReference type="GO" id="GO:0003676">
    <property type="term" value="F:nucleic acid binding"/>
    <property type="evidence" value="ECO:0007669"/>
    <property type="project" value="InterPro"/>
</dbReference>
<reference evidence="2 3" key="1">
    <citation type="journal article" date="2015" name="Genome Announc.">
        <title>Draft Genome Sequences of Marine Isolates of Thalassomonas viridans and Thalassomonas actiniarum.</title>
        <authorList>
            <person name="Olonade I."/>
            <person name="van Zyl L.J."/>
            <person name="Trindade M."/>
        </authorList>
    </citation>
    <scope>NUCLEOTIDE SEQUENCE [LARGE SCALE GENOMIC DNA]</scope>
    <source>
        <strain evidence="2 3">XOM25</strain>
    </source>
</reference>
<proteinExistence type="predicted"/>
<dbReference type="AlphaFoldDB" id="A0AAE9Z783"/>
<sequence>MSATLDNFNMTDAYRELAVKLEKAPAGEQGAIRKAFEKLYHVSQHTVYRNLQKVGWKSGRSKRKDAGTTCVDEETLTEIEAVSRLSVRANGKSTMPTTVAVSLLAANGRDINVSVSRLNQLKRARKTTTAQLTQLSAHNKIRSLYPNHVHQIDPSYCLLYYAPCGKEQLVQRFVDESEFYANKPDNLDKIKHLKCWRYVLTDHFSGTIIVRYFQSAGETSANLYEFMLYCWQNLEGRPFRGVPNIMVWDKGSANTASAIKNALRALQIEDIPHKAKNARAKGQVESSNNIVECHFESRLRFEPVNSVEELNQAAEAWYNAWNANLIHRQDTRLKRRGMAEPKVRYDLWQSILRIPEKLRELPPFDVCRYLLRSKPVNRKVDGHLEISFKHPAAKSSLQYSLRNIALVSVGDKVTLSPLYYGQCQIMVTVTDYVGEEYHHVLEPQEYDEAGFALNAPVWGEDIQSMPDTPIDARQKAADSIAYPGKTQEEIVKAKAKQVTPFEAKLDAHSHLKDIKQPNFMKREGRTIDLPGEFQPAPRKPLSRIQVKRLVMDGLGRSLEQHESEILNNYENIFDEDIAGIVEQLLHGDSSPIRLVK</sequence>
<organism evidence="2 3">
    <name type="scientific">Thalassomonas viridans</name>
    <dbReference type="NCBI Taxonomy" id="137584"/>
    <lineage>
        <taxon>Bacteria</taxon>
        <taxon>Pseudomonadati</taxon>
        <taxon>Pseudomonadota</taxon>
        <taxon>Gammaproteobacteria</taxon>
        <taxon>Alteromonadales</taxon>
        <taxon>Colwelliaceae</taxon>
        <taxon>Thalassomonas</taxon>
    </lineage>
</organism>
<feature type="domain" description="Integrase catalytic" evidence="1">
    <location>
        <begin position="159"/>
        <end position="342"/>
    </location>
</feature>
<keyword evidence="3" id="KW-1185">Reference proteome</keyword>
<dbReference type="Gene3D" id="3.30.420.10">
    <property type="entry name" value="Ribonuclease H-like superfamily/Ribonuclease H"/>
    <property type="match status" value="1"/>
</dbReference>
<dbReference type="EMBL" id="CP059733">
    <property type="protein sequence ID" value="WDE07264.1"/>
    <property type="molecule type" value="Genomic_DNA"/>
</dbReference>
<dbReference type="Proteomes" id="UP000032352">
    <property type="component" value="Chromosome"/>
</dbReference>
<evidence type="ECO:0000313" key="2">
    <source>
        <dbReference type="EMBL" id="WDE07264.1"/>
    </source>
</evidence>
<dbReference type="SUPFAM" id="SSF53098">
    <property type="entry name" value="Ribonuclease H-like"/>
    <property type="match status" value="1"/>
</dbReference>
<reference evidence="2 3" key="2">
    <citation type="journal article" date="2022" name="Mar. Drugs">
        <title>Bioassay-Guided Fractionation Leads to the Detection of Cholic Acid Generated by the Rare Thalassomonas sp.</title>
        <authorList>
            <person name="Pheiffer F."/>
            <person name="Schneider Y.K."/>
            <person name="Hansen E.H."/>
            <person name="Andersen J.H."/>
            <person name="Isaksson J."/>
            <person name="Busche T."/>
            <person name="R C."/>
            <person name="Kalinowski J."/>
            <person name="Zyl L.V."/>
            <person name="Trindade M."/>
        </authorList>
    </citation>
    <scope>NUCLEOTIDE SEQUENCE [LARGE SCALE GENOMIC DNA]</scope>
    <source>
        <strain evidence="2 3">XOM25</strain>
    </source>
</reference>
<evidence type="ECO:0000313" key="3">
    <source>
        <dbReference type="Proteomes" id="UP000032352"/>
    </source>
</evidence>
<protein>
    <submittedName>
        <fullName evidence="2">DDE-type integrase/transposase/recombinase</fullName>
    </submittedName>
</protein>
<dbReference type="PANTHER" id="PTHR35004:SF7">
    <property type="entry name" value="INTEGRASE PROTEIN"/>
    <property type="match status" value="1"/>
</dbReference>